<name>A0AAD9MX00_9ANNE</name>
<dbReference type="PANTHER" id="PTHR46682:SF1">
    <property type="entry name" value="ADHESION G-PROTEIN COUPLED RECEPTOR V1"/>
    <property type="match status" value="1"/>
</dbReference>
<feature type="transmembrane region" description="Helical" evidence="6">
    <location>
        <begin position="186"/>
        <end position="206"/>
    </location>
</feature>
<protein>
    <recommendedName>
        <fullName evidence="7">G-protein coupled receptors family 2 profile 2 domain-containing protein</fullName>
    </recommendedName>
</protein>
<dbReference type="InterPro" id="IPR026919">
    <property type="entry name" value="ADGRV1"/>
</dbReference>
<evidence type="ECO:0000256" key="3">
    <source>
        <dbReference type="ARBA" id="ARBA00022989"/>
    </source>
</evidence>
<keyword evidence="4 6" id="KW-0472">Membrane</keyword>
<dbReference type="PRINTS" id="PR00249">
    <property type="entry name" value="GPCRSECRETIN"/>
</dbReference>
<dbReference type="InterPro" id="IPR046338">
    <property type="entry name" value="GAIN_dom_sf"/>
</dbReference>
<feature type="transmembrane region" description="Helical" evidence="6">
    <location>
        <begin position="390"/>
        <end position="415"/>
    </location>
</feature>
<dbReference type="GO" id="GO:0001965">
    <property type="term" value="F:G-protein alpha-subunit binding"/>
    <property type="evidence" value="ECO:0007669"/>
    <property type="project" value="TreeGrafter"/>
</dbReference>
<evidence type="ECO:0000259" key="7">
    <source>
        <dbReference type="PROSITE" id="PS50261"/>
    </source>
</evidence>
<keyword evidence="3 6" id="KW-1133">Transmembrane helix</keyword>
<evidence type="ECO:0000313" key="9">
    <source>
        <dbReference type="Proteomes" id="UP001208570"/>
    </source>
</evidence>
<dbReference type="PROSITE" id="PS50261">
    <property type="entry name" value="G_PROTEIN_RECEP_F2_4"/>
    <property type="match status" value="1"/>
</dbReference>
<dbReference type="InterPro" id="IPR017981">
    <property type="entry name" value="GPCR_2-like_7TM"/>
</dbReference>
<organism evidence="8 9">
    <name type="scientific">Paralvinella palmiformis</name>
    <dbReference type="NCBI Taxonomy" id="53620"/>
    <lineage>
        <taxon>Eukaryota</taxon>
        <taxon>Metazoa</taxon>
        <taxon>Spiralia</taxon>
        <taxon>Lophotrochozoa</taxon>
        <taxon>Annelida</taxon>
        <taxon>Polychaeta</taxon>
        <taxon>Sedentaria</taxon>
        <taxon>Canalipalpata</taxon>
        <taxon>Terebellida</taxon>
        <taxon>Terebelliformia</taxon>
        <taxon>Alvinellidae</taxon>
        <taxon>Paralvinella</taxon>
    </lineage>
</organism>
<proteinExistence type="predicted"/>
<feature type="transmembrane region" description="Helical" evidence="6">
    <location>
        <begin position="265"/>
        <end position="290"/>
    </location>
</feature>
<feature type="region of interest" description="Disordered" evidence="5">
    <location>
        <begin position="535"/>
        <end position="554"/>
    </location>
</feature>
<feature type="transmembrane region" description="Helical" evidence="6">
    <location>
        <begin position="226"/>
        <end position="244"/>
    </location>
</feature>
<dbReference type="Gene3D" id="2.60.220.50">
    <property type="match status" value="1"/>
</dbReference>
<dbReference type="PANTHER" id="PTHR46682">
    <property type="entry name" value="ADHESION G-PROTEIN COUPLED RECEPTOR V1"/>
    <property type="match status" value="1"/>
</dbReference>
<evidence type="ECO:0000256" key="1">
    <source>
        <dbReference type="ARBA" id="ARBA00004141"/>
    </source>
</evidence>
<evidence type="ECO:0000313" key="8">
    <source>
        <dbReference type="EMBL" id="KAK2146124.1"/>
    </source>
</evidence>
<comment type="subcellular location">
    <subcellularLocation>
        <location evidence="1">Membrane</location>
        <topology evidence="1">Multi-pass membrane protein</topology>
    </subcellularLocation>
</comment>
<feature type="transmembrane region" description="Helical" evidence="6">
    <location>
        <begin position="324"/>
        <end position="344"/>
    </location>
</feature>
<gene>
    <name evidence="8" type="ORF">LSH36_631g02063</name>
</gene>
<dbReference type="Pfam" id="PF00002">
    <property type="entry name" value="7tm_2"/>
    <property type="match status" value="1"/>
</dbReference>
<dbReference type="AlphaFoldDB" id="A0AAD9MX00"/>
<dbReference type="GO" id="GO:0071277">
    <property type="term" value="P:cellular response to calcium ion"/>
    <property type="evidence" value="ECO:0007669"/>
    <property type="project" value="TreeGrafter"/>
</dbReference>
<feature type="transmembrane region" description="Helical" evidence="6">
    <location>
        <begin position="154"/>
        <end position="174"/>
    </location>
</feature>
<keyword evidence="2 6" id="KW-0812">Transmembrane</keyword>
<sequence>MVQWLEQCTANLHCEFESGCCLFLWDVSLGSHALAIYILAVSRADSKQLNSIIITLQIISLKIKDEPSRILNQPINFRVHTPGQGTPDKKSECVYFDEVIQQWMSSTQYGKQVCSVKNNLIMALDNYVDCACSHLSLYAVKSDPRNPDMIGYPIWFHISCFISMAGLAFAILAHHVCIYSRFSASLLMHMCFAVLAAEVCYVIDAYLSPFHLLNIGSEDNNSKCVVMSLFFHYFFVAQFTWMMVQAINYFKILVLNDEHTERKYVMYFLLGWGLPVILVAAFYIVTYLVYRFLTNLPPDKIYGDVTSAGDICFVTNPVAGLAGILAPCLIFLMVVGIVFIQAYQMSPQWQSYDDIYKGRHNIHEVRFILLLFAFIALMWLWGGLHMAYGQLWMLVLFCAFNIIMGLYVFVVYTLLRLPCASCTGQQKVVYAINDTQAIQKDSGYQTQDRPHLTDSVKGSPPIMMEEPWERESLEVSNEVLHTNNTLRVKRTAPNTNVYVLPAAGYNMKPPSFDRHESQDLNDLILALRAGEVVTSSESLDPLDRHDITTDGSTASRVEHKRISIADTHL</sequence>
<dbReference type="Gene3D" id="1.20.1070.10">
    <property type="entry name" value="Rhodopsin 7-helix transmembrane proteins"/>
    <property type="match status" value="1"/>
</dbReference>
<evidence type="ECO:0000256" key="2">
    <source>
        <dbReference type="ARBA" id="ARBA00022692"/>
    </source>
</evidence>
<dbReference type="Proteomes" id="UP001208570">
    <property type="component" value="Unassembled WGS sequence"/>
</dbReference>
<feature type="transmembrane region" description="Helical" evidence="6">
    <location>
        <begin position="365"/>
        <end position="384"/>
    </location>
</feature>
<evidence type="ECO:0000256" key="4">
    <source>
        <dbReference type="ARBA" id="ARBA00023136"/>
    </source>
</evidence>
<keyword evidence="9" id="KW-1185">Reference proteome</keyword>
<dbReference type="GO" id="GO:0010855">
    <property type="term" value="F:adenylate cyclase inhibitor activity"/>
    <property type="evidence" value="ECO:0007669"/>
    <property type="project" value="TreeGrafter"/>
</dbReference>
<evidence type="ECO:0000256" key="5">
    <source>
        <dbReference type="SAM" id="MobiDB-lite"/>
    </source>
</evidence>
<dbReference type="GO" id="GO:0007166">
    <property type="term" value="P:cell surface receptor signaling pathway"/>
    <property type="evidence" value="ECO:0007669"/>
    <property type="project" value="InterPro"/>
</dbReference>
<comment type="caution">
    <text evidence="8">The sequence shown here is derived from an EMBL/GenBank/DDBJ whole genome shotgun (WGS) entry which is preliminary data.</text>
</comment>
<dbReference type="EMBL" id="JAODUP010000631">
    <property type="protein sequence ID" value="KAK2146124.1"/>
    <property type="molecule type" value="Genomic_DNA"/>
</dbReference>
<evidence type="ECO:0000256" key="6">
    <source>
        <dbReference type="SAM" id="Phobius"/>
    </source>
</evidence>
<dbReference type="InterPro" id="IPR000832">
    <property type="entry name" value="GPCR_2_secretin-like"/>
</dbReference>
<dbReference type="GO" id="GO:0005737">
    <property type="term" value="C:cytoplasm"/>
    <property type="evidence" value="ECO:0007669"/>
    <property type="project" value="TreeGrafter"/>
</dbReference>
<dbReference type="GO" id="GO:0004930">
    <property type="term" value="F:G protein-coupled receptor activity"/>
    <property type="evidence" value="ECO:0007669"/>
    <property type="project" value="InterPro"/>
</dbReference>
<feature type="domain" description="G-protein coupled receptors family 2 profile 2" evidence="7">
    <location>
        <begin position="186"/>
        <end position="416"/>
    </location>
</feature>
<dbReference type="GO" id="GO:0016020">
    <property type="term" value="C:membrane"/>
    <property type="evidence" value="ECO:0007669"/>
    <property type="project" value="UniProtKB-SubCell"/>
</dbReference>
<reference evidence="8" key="1">
    <citation type="journal article" date="2023" name="Mol. Biol. Evol.">
        <title>Third-Generation Sequencing Reveals the Adaptive Role of the Epigenome in Three Deep-Sea Polychaetes.</title>
        <authorList>
            <person name="Perez M."/>
            <person name="Aroh O."/>
            <person name="Sun Y."/>
            <person name="Lan Y."/>
            <person name="Juniper S.K."/>
            <person name="Young C.R."/>
            <person name="Angers B."/>
            <person name="Qian P.Y."/>
        </authorList>
    </citation>
    <scope>NUCLEOTIDE SEQUENCE</scope>
    <source>
        <strain evidence="8">P08H-3</strain>
    </source>
</reference>
<accession>A0AAD9MX00</accession>